<evidence type="ECO:0000256" key="2">
    <source>
        <dbReference type="ARBA" id="ARBA00013855"/>
    </source>
</evidence>
<name>A0A2H0R4I2_9BACT</name>
<dbReference type="PANTHER" id="PTHR34138:SF1">
    <property type="entry name" value="CELL SHAPE-DETERMINING PROTEIN MREC"/>
    <property type="match status" value="1"/>
</dbReference>
<keyword evidence="6" id="KW-0812">Transmembrane</keyword>
<protein>
    <recommendedName>
        <fullName evidence="2">Cell shape-determining protein MreC</fullName>
    </recommendedName>
    <alternativeName>
        <fullName evidence="4">Cell shape protein MreC</fullName>
    </alternativeName>
</protein>
<dbReference type="InterPro" id="IPR042175">
    <property type="entry name" value="Cell/Rod_MreC_2"/>
</dbReference>
<dbReference type="GO" id="GO:0005886">
    <property type="term" value="C:plasma membrane"/>
    <property type="evidence" value="ECO:0007669"/>
    <property type="project" value="TreeGrafter"/>
</dbReference>
<feature type="domain" description="Rod shape-determining protein MreC beta-barrel core" evidence="7">
    <location>
        <begin position="119"/>
        <end position="259"/>
    </location>
</feature>
<feature type="transmembrane region" description="Helical" evidence="6">
    <location>
        <begin position="7"/>
        <end position="29"/>
    </location>
</feature>
<dbReference type="GO" id="GO:0008360">
    <property type="term" value="P:regulation of cell shape"/>
    <property type="evidence" value="ECO:0007669"/>
    <property type="project" value="UniProtKB-KW"/>
</dbReference>
<keyword evidence="6" id="KW-1133">Transmembrane helix</keyword>
<proteinExistence type="inferred from homology"/>
<dbReference type="PANTHER" id="PTHR34138">
    <property type="entry name" value="CELL SHAPE-DETERMINING PROTEIN MREC"/>
    <property type="match status" value="1"/>
</dbReference>
<accession>A0A2H0R4I2</accession>
<sequence length="259" mass="28541">MFNSSQIIARFLFFFSIFLIGVITAGGFLRGAPFYFFSRPVAGATEISLELRYFWQSLTNYREIFEENIFLRQKYSERLSQEARVAQLEAENKQLRDQLKIGPVPQNKLLPVRIILSKDGLVQSGVLIDSGTSSGIEVGDVLIYGGNAFIGVVQEVFDTTARVTRLGDPSLEISLETNRGVLASTEGKIDNNIELNLVSIDEQVSIGDLVFTSGLDGLARGVIVGVVVRSESPSGELFQKVEVEPIVKVIDSNQAFVLK</sequence>
<dbReference type="Pfam" id="PF04085">
    <property type="entry name" value="MreC"/>
    <property type="match status" value="1"/>
</dbReference>
<evidence type="ECO:0000313" key="9">
    <source>
        <dbReference type="Proteomes" id="UP000230232"/>
    </source>
</evidence>
<evidence type="ECO:0000313" key="8">
    <source>
        <dbReference type="EMBL" id="PIR41429.1"/>
    </source>
</evidence>
<evidence type="ECO:0000256" key="5">
    <source>
        <dbReference type="SAM" id="Coils"/>
    </source>
</evidence>
<evidence type="ECO:0000259" key="7">
    <source>
        <dbReference type="Pfam" id="PF04085"/>
    </source>
</evidence>
<dbReference type="InterPro" id="IPR055342">
    <property type="entry name" value="MreC_beta-barrel_core"/>
</dbReference>
<dbReference type="PIRSF" id="PIRSF038471">
    <property type="entry name" value="MreC"/>
    <property type="match status" value="1"/>
</dbReference>
<keyword evidence="5" id="KW-0175">Coiled coil</keyword>
<dbReference type="Gene3D" id="2.40.10.340">
    <property type="entry name" value="Rod shape-determining protein MreC, domain 1"/>
    <property type="match status" value="1"/>
</dbReference>
<organism evidence="8 9">
    <name type="scientific">Candidatus Yanofskybacteria bacterium CG10_big_fil_rev_8_21_14_0_10_46_23</name>
    <dbReference type="NCBI Taxonomy" id="1975098"/>
    <lineage>
        <taxon>Bacteria</taxon>
        <taxon>Candidatus Yanofskyibacteriota</taxon>
    </lineage>
</organism>
<keyword evidence="3" id="KW-0133">Cell shape</keyword>
<evidence type="ECO:0000256" key="1">
    <source>
        <dbReference type="ARBA" id="ARBA00009369"/>
    </source>
</evidence>
<dbReference type="InterPro" id="IPR042177">
    <property type="entry name" value="Cell/Rod_1"/>
</dbReference>
<feature type="coiled-coil region" evidence="5">
    <location>
        <begin position="71"/>
        <end position="98"/>
    </location>
</feature>
<dbReference type="Proteomes" id="UP000230232">
    <property type="component" value="Unassembled WGS sequence"/>
</dbReference>
<dbReference type="Gene3D" id="2.40.10.350">
    <property type="entry name" value="Rod shape-determining protein MreC, domain 2"/>
    <property type="match status" value="1"/>
</dbReference>
<evidence type="ECO:0000256" key="6">
    <source>
        <dbReference type="SAM" id="Phobius"/>
    </source>
</evidence>
<evidence type="ECO:0000256" key="4">
    <source>
        <dbReference type="ARBA" id="ARBA00032089"/>
    </source>
</evidence>
<comment type="caution">
    <text evidence="8">The sequence shown here is derived from an EMBL/GenBank/DDBJ whole genome shotgun (WGS) entry which is preliminary data.</text>
</comment>
<reference evidence="8 9" key="1">
    <citation type="submission" date="2017-09" db="EMBL/GenBank/DDBJ databases">
        <title>Depth-based differentiation of microbial function through sediment-hosted aquifers and enrichment of novel symbionts in the deep terrestrial subsurface.</title>
        <authorList>
            <person name="Probst A.J."/>
            <person name="Ladd B."/>
            <person name="Jarett J.K."/>
            <person name="Geller-Mcgrath D.E."/>
            <person name="Sieber C.M."/>
            <person name="Emerson J.B."/>
            <person name="Anantharaman K."/>
            <person name="Thomas B.C."/>
            <person name="Malmstrom R."/>
            <person name="Stieglmeier M."/>
            <person name="Klingl A."/>
            <person name="Woyke T."/>
            <person name="Ryan C.M."/>
            <person name="Banfield J.F."/>
        </authorList>
    </citation>
    <scope>NUCLEOTIDE SEQUENCE [LARGE SCALE GENOMIC DNA]</scope>
    <source>
        <strain evidence="8">CG10_big_fil_rev_8_21_14_0_10_46_23</strain>
    </source>
</reference>
<dbReference type="EMBL" id="PCXO01000005">
    <property type="protein sequence ID" value="PIR41429.1"/>
    <property type="molecule type" value="Genomic_DNA"/>
</dbReference>
<dbReference type="AlphaFoldDB" id="A0A2H0R4I2"/>
<gene>
    <name evidence="8" type="ORF">COV31_00970</name>
</gene>
<dbReference type="InterPro" id="IPR007221">
    <property type="entry name" value="MreC"/>
</dbReference>
<comment type="similarity">
    <text evidence="1">Belongs to the MreC family.</text>
</comment>
<evidence type="ECO:0000256" key="3">
    <source>
        <dbReference type="ARBA" id="ARBA00022960"/>
    </source>
</evidence>
<keyword evidence="6" id="KW-0472">Membrane</keyword>